<dbReference type="GO" id="GO:0004758">
    <property type="term" value="F:serine C-palmitoyltransferase activity"/>
    <property type="evidence" value="ECO:0007669"/>
    <property type="project" value="UniProtKB-EC"/>
</dbReference>
<evidence type="ECO:0000259" key="8">
    <source>
        <dbReference type="Pfam" id="PF00155"/>
    </source>
</evidence>
<protein>
    <recommendedName>
        <fullName evidence="3">serine C-palmitoyltransferase</fullName>
        <ecNumber evidence="3">2.3.1.50</ecNumber>
    </recommendedName>
</protein>
<evidence type="ECO:0000256" key="2">
    <source>
        <dbReference type="ARBA" id="ARBA00008392"/>
    </source>
</evidence>
<dbReference type="InterPro" id="IPR015424">
    <property type="entry name" value="PyrdxlP-dep_Trfase"/>
</dbReference>
<evidence type="ECO:0000256" key="6">
    <source>
        <dbReference type="ARBA" id="ARBA00048528"/>
    </source>
</evidence>
<dbReference type="GO" id="GO:0046513">
    <property type="term" value="P:ceramide biosynthetic process"/>
    <property type="evidence" value="ECO:0007669"/>
    <property type="project" value="TreeGrafter"/>
</dbReference>
<gene>
    <name evidence="9" type="ORF">PROFUN_01772</name>
</gene>
<dbReference type="STRING" id="1890364.A0A2P6MWM9"/>
<dbReference type="InterPro" id="IPR015422">
    <property type="entry name" value="PyrdxlP-dep_Trfase_small"/>
</dbReference>
<evidence type="ECO:0000256" key="7">
    <source>
        <dbReference type="RuleBase" id="RU003693"/>
    </source>
</evidence>
<dbReference type="PANTHER" id="PTHR13693">
    <property type="entry name" value="CLASS II AMINOTRANSFERASE/8-AMINO-7-OXONONANOATE SYNTHASE"/>
    <property type="match status" value="1"/>
</dbReference>
<dbReference type="Gene3D" id="3.90.1150.10">
    <property type="entry name" value="Aspartate Aminotransferase, domain 1"/>
    <property type="match status" value="1"/>
</dbReference>
<dbReference type="Gene3D" id="3.40.640.10">
    <property type="entry name" value="Type I PLP-dependent aspartate aminotransferase-like (Major domain)"/>
    <property type="match status" value="1"/>
</dbReference>
<evidence type="ECO:0000256" key="3">
    <source>
        <dbReference type="ARBA" id="ARBA00013220"/>
    </source>
</evidence>
<dbReference type="GO" id="GO:0017059">
    <property type="term" value="C:serine palmitoyltransferase complex"/>
    <property type="evidence" value="ECO:0007669"/>
    <property type="project" value="TreeGrafter"/>
</dbReference>
<dbReference type="InterPro" id="IPR015421">
    <property type="entry name" value="PyrdxlP-dep_Trfase_major"/>
</dbReference>
<sequence length="578" mass="64481">MTLGDGPFPGNVKRNEKPVANGWNHAKSSVGSAFSFVSMAAEKLIRNKSARSNRPPSNVILKKQPLAAIQHRVPAETQRQGKEKPSIETIFEEHVSYFNIFLIYLCYLFLLGSGYFHQWIENIQIYLGYKPSPLGDKKGHASLFRYMDIFWLRRSYQRLRDLFERPICSVPGPWVDVMIRESDDGNASFRFTGEKRSCLNLCSYNYLGFAENSGPVIDEVEESIRRYGVSTGSTRSEAGHHHLIEELEDLVCELVGKPASMVVGMGYATNSTVLPLLADHPADLIISDTLNHASIVCGARDSQAKILVFKHNDAADLEKVLRAAISTGRPRTHLPWRKIIVVVEGVYSMEGEIVNLPDILMVTKKYRAYLYVDEAHSIGAIGRTGRGVCEHWGIDPSEIDILMGTFTKAFGSVGGYICASKDIVDYLKSQSYGSVYAVCMTPPCAQQAVSALKVILGKDGTRSGLTRLESLHSNANYFRRRLTEMGFHIIGDDDSPVIPMMVYHIAKMTYLSRELLKRGITIVVVGYPVTGLLMSRIRFCISAAHGKEDLDWALAHIEELGNRCLLNYGLNEHSSPKH</sequence>
<dbReference type="InParanoid" id="A0A2P6MWM9"/>
<dbReference type="GO" id="GO:0046512">
    <property type="term" value="P:sphingosine biosynthetic process"/>
    <property type="evidence" value="ECO:0007669"/>
    <property type="project" value="TreeGrafter"/>
</dbReference>
<evidence type="ECO:0000256" key="5">
    <source>
        <dbReference type="ARBA" id="ARBA00022898"/>
    </source>
</evidence>
<dbReference type="OrthoDB" id="65434at2759"/>
<accession>A0A2P6MWM9</accession>
<dbReference type="EC" id="2.3.1.50" evidence="3"/>
<name>A0A2P6MWM9_9EUKA</name>
<dbReference type="PANTHER" id="PTHR13693:SF3">
    <property type="entry name" value="LD36009P"/>
    <property type="match status" value="1"/>
</dbReference>
<dbReference type="Proteomes" id="UP000241769">
    <property type="component" value="Unassembled WGS sequence"/>
</dbReference>
<dbReference type="AlphaFoldDB" id="A0A2P6MWM9"/>
<reference evidence="9 10" key="1">
    <citation type="journal article" date="2018" name="Genome Biol. Evol.">
        <title>Multiple Roots of Fruiting Body Formation in Amoebozoa.</title>
        <authorList>
            <person name="Hillmann F."/>
            <person name="Forbes G."/>
            <person name="Novohradska S."/>
            <person name="Ferling I."/>
            <person name="Riege K."/>
            <person name="Groth M."/>
            <person name="Westermann M."/>
            <person name="Marz M."/>
            <person name="Spaller T."/>
            <person name="Winckler T."/>
            <person name="Schaap P."/>
            <person name="Glockner G."/>
        </authorList>
    </citation>
    <scope>NUCLEOTIDE SEQUENCE [LARGE SCALE GENOMIC DNA]</scope>
    <source>
        <strain evidence="9 10">Jena</strain>
    </source>
</reference>
<feature type="domain" description="Aminotransferase class I/classII large" evidence="8">
    <location>
        <begin position="198"/>
        <end position="557"/>
    </location>
</feature>
<dbReference type="EMBL" id="MDYQ01000353">
    <property type="protein sequence ID" value="PRP76056.1"/>
    <property type="molecule type" value="Genomic_DNA"/>
</dbReference>
<comment type="catalytic activity">
    <reaction evidence="6">
        <text>L-serine + hexadecanoyl-CoA + H(+) = 3-oxosphinganine + CO2 + CoA</text>
        <dbReference type="Rhea" id="RHEA:14761"/>
        <dbReference type="ChEBI" id="CHEBI:15378"/>
        <dbReference type="ChEBI" id="CHEBI:16526"/>
        <dbReference type="ChEBI" id="CHEBI:33384"/>
        <dbReference type="ChEBI" id="CHEBI:57287"/>
        <dbReference type="ChEBI" id="CHEBI:57379"/>
        <dbReference type="ChEBI" id="CHEBI:58299"/>
        <dbReference type="EC" id="2.3.1.50"/>
    </reaction>
</comment>
<dbReference type="GO" id="GO:0016020">
    <property type="term" value="C:membrane"/>
    <property type="evidence" value="ECO:0007669"/>
    <property type="project" value="GOC"/>
</dbReference>
<evidence type="ECO:0000313" key="10">
    <source>
        <dbReference type="Proteomes" id="UP000241769"/>
    </source>
</evidence>
<keyword evidence="10" id="KW-1185">Reference proteome</keyword>
<dbReference type="InterPro" id="IPR004839">
    <property type="entry name" value="Aminotransferase_I/II_large"/>
</dbReference>
<dbReference type="FunCoup" id="A0A2P6MWM9">
    <property type="interactions" value="139"/>
</dbReference>
<evidence type="ECO:0000256" key="1">
    <source>
        <dbReference type="ARBA" id="ARBA00001933"/>
    </source>
</evidence>
<dbReference type="CDD" id="cd06454">
    <property type="entry name" value="KBL_like"/>
    <property type="match status" value="1"/>
</dbReference>
<keyword evidence="5 7" id="KW-0663">Pyridoxal phosphate</keyword>
<evidence type="ECO:0000256" key="4">
    <source>
        <dbReference type="ARBA" id="ARBA00022679"/>
    </source>
</evidence>
<dbReference type="SUPFAM" id="SSF53383">
    <property type="entry name" value="PLP-dependent transferases"/>
    <property type="match status" value="1"/>
</dbReference>
<dbReference type="GO" id="GO:0030170">
    <property type="term" value="F:pyridoxal phosphate binding"/>
    <property type="evidence" value="ECO:0007669"/>
    <property type="project" value="InterPro"/>
</dbReference>
<dbReference type="InterPro" id="IPR001917">
    <property type="entry name" value="Aminotrans_II_pyridoxalP_BS"/>
</dbReference>
<dbReference type="PROSITE" id="PS00599">
    <property type="entry name" value="AA_TRANSFER_CLASS_2"/>
    <property type="match status" value="1"/>
</dbReference>
<dbReference type="Pfam" id="PF00155">
    <property type="entry name" value="Aminotran_1_2"/>
    <property type="match status" value="1"/>
</dbReference>
<keyword evidence="4 9" id="KW-0808">Transferase</keyword>
<comment type="similarity">
    <text evidence="2 7">Belongs to the class-II pyridoxal-phosphate-dependent aminotransferase family.</text>
</comment>
<dbReference type="InterPro" id="IPR050087">
    <property type="entry name" value="AON_synthase_class-II"/>
</dbReference>
<evidence type="ECO:0000313" key="9">
    <source>
        <dbReference type="EMBL" id="PRP76056.1"/>
    </source>
</evidence>
<proteinExistence type="inferred from homology"/>
<organism evidence="9 10">
    <name type="scientific">Planoprotostelium fungivorum</name>
    <dbReference type="NCBI Taxonomy" id="1890364"/>
    <lineage>
        <taxon>Eukaryota</taxon>
        <taxon>Amoebozoa</taxon>
        <taxon>Evosea</taxon>
        <taxon>Variosea</taxon>
        <taxon>Cavosteliida</taxon>
        <taxon>Cavosteliaceae</taxon>
        <taxon>Planoprotostelium</taxon>
    </lineage>
</organism>
<comment type="caution">
    <text evidence="9">The sequence shown here is derived from an EMBL/GenBank/DDBJ whole genome shotgun (WGS) entry which is preliminary data.</text>
</comment>
<comment type="cofactor">
    <cofactor evidence="1 7">
        <name>pyridoxal 5'-phosphate</name>
        <dbReference type="ChEBI" id="CHEBI:597326"/>
    </cofactor>
</comment>